<sequence>MKFLLKPLPFILINITELFKWISMKKDRDRNTLFKRFVLKFVSITDKLYNFVEGKSSIASVSCGYLDEENNKWYIYRGDPDKFYDEEYMKEYKKYARKNYSGFDKREDMENLL</sequence>
<gene>
    <name evidence="1" type="ORF">BRSU_1178</name>
</gene>
<reference evidence="2" key="1">
    <citation type="submission" date="2015-04" db="EMBL/GenBank/DDBJ databases">
        <authorList>
            <person name="Mushtaq Mamoona"/>
        </authorList>
    </citation>
    <scope>NUCLEOTIDE SEQUENCE [LARGE SCALE GENOMIC DNA]</scope>
    <source>
        <strain evidence="2">AN4859/03</strain>
    </source>
</reference>
<organism evidence="1 2">
    <name type="scientific">Brachyspira suanatina</name>
    <dbReference type="NCBI Taxonomy" id="381802"/>
    <lineage>
        <taxon>Bacteria</taxon>
        <taxon>Pseudomonadati</taxon>
        <taxon>Spirochaetota</taxon>
        <taxon>Spirochaetia</taxon>
        <taxon>Brachyspirales</taxon>
        <taxon>Brachyspiraceae</taxon>
        <taxon>Brachyspira</taxon>
    </lineage>
</organism>
<keyword evidence="2" id="KW-1185">Reference proteome</keyword>
<dbReference type="AlphaFoldDB" id="A0A0G4K6D9"/>
<evidence type="ECO:0000313" key="1">
    <source>
        <dbReference type="EMBL" id="CRF33030.1"/>
    </source>
</evidence>
<dbReference type="RefSeq" id="WP_048594333.1">
    <property type="nucleotide sequence ID" value="NZ_CVLB01000001.1"/>
</dbReference>
<dbReference type="Proteomes" id="UP000043763">
    <property type="component" value="Unassembled WGS sequence"/>
</dbReference>
<protein>
    <submittedName>
        <fullName evidence="1">Uncharacterized protein</fullName>
    </submittedName>
</protein>
<dbReference type="EMBL" id="CVLB01000001">
    <property type="protein sequence ID" value="CRF33030.1"/>
    <property type="molecule type" value="Genomic_DNA"/>
</dbReference>
<evidence type="ECO:0000313" key="2">
    <source>
        <dbReference type="Proteomes" id="UP000043763"/>
    </source>
</evidence>
<accession>A0A0G4K6D9</accession>
<dbReference type="OrthoDB" id="75729at203691"/>
<name>A0A0G4K6D9_9SPIR</name>
<proteinExistence type="predicted"/>